<comment type="caution">
    <text evidence="15">The sequence shown here is derived from an EMBL/GenBank/DDBJ whole genome shotgun (WGS) entry which is preliminary data.</text>
</comment>
<keyword evidence="9" id="KW-0511">Multifunctional enzyme</keyword>
<dbReference type="GO" id="GO:0006508">
    <property type="term" value="P:proteolysis"/>
    <property type="evidence" value="ECO:0007669"/>
    <property type="project" value="UniProtKB-KW"/>
</dbReference>
<evidence type="ECO:0000256" key="12">
    <source>
        <dbReference type="SAM" id="Phobius"/>
    </source>
</evidence>
<keyword evidence="12" id="KW-0812">Transmembrane</keyword>
<proteinExistence type="inferred from homology"/>
<gene>
    <name evidence="15" type="ORF">ETSY1_30310</name>
</gene>
<keyword evidence="8" id="KW-0378">Hydrolase</keyword>
<dbReference type="GO" id="GO:0008658">
    <property type="term" value="F:penicillin binding"/>
    <property type="evidence" value="ECO:0007669"/>
    <property type="project" value="InterPro"/>
</dbReference>
<evidence type="ECO:0000256" key="6">
    <source>
        <dbReference type="ARBA" id="ARBA00022676"/>
    </source>
</evidence>
<sequence>METLRSLINFIKKQQRHLGTLAFLSVLSGSLLLFFLTHLNLRPLPPTLALTHADARKPQVLDRHGTPLSITFQNTWNLHHIVPLHDIPTLLQHAFLLAEDQRFYQHGGVDWRARAHALWQNLRALRIVRGASTISEQVVRMLHPRPRTLWARWLETFEAAQLERRFHKTDILAFYLNQVPYARQRRGVVQAARIYFDRDLETLSPKEMLALAVLVRAPSRLDLTRHPQSIEPAIQRLGNRLRNASLLTASEYRRLLNEPFQLQSPTLPVQASHFVRHITASRPTHLTPRIVHTTLDAALQARAQALLDRRLKDLEAQHVTHAALLIVDHQRNDILAWVNTGGSAIDAVITPRQPGSTLKPFLYALAVQKGWTAATLIDDAPLAQAVGVGLHHYHNYSRTHYGPLRLREALGNSLNIPAIRTIAFVGVQPFLTHLYQLGFQSLTQHPNHYGDGLALGNGEVTLYELVQAYATLARHGVFRPFRTTFTPGIQATSERRIYNLEVSTLIAHILSDSQARQREFGRGTLLHFPVQTAVKTGTSTDYRDAWAIGFSHRHTVGVWMGNLTQRPTRGLTGSTGPAL</sequence>
<dbReference type="Pfam" id="PF00912">
    <property type="entry name" value="Transgly"/>
    <property type="match status" value="1"/>
</dbReference>
<name>W4LC02_ENTF1</name>
<comment type="pathway">
    <text evidence="1">Cell wall biogenesis; peptidoglycan biosynthesis.</text>
</comment>
<dbReference type="Gene3D" id="1.10.3810.10">
    <property type="entry name" value="Biosynthetic peptidoglycan transglycosylase-like"/>
    <property type="match status" value="1"/>
</dbReference>
<protein>
    <recommendedName>
        <fullName evidence="10">peptidoglycan glycosyltransferase</fullName>
        <ecNumber evidence="10">2.4.99.28</ecNumber>
    </recommendedName>
</protein>
<evidence type="ECO:0000259" key="13">
    <source>
        <dbReference type="Pfam" id="PF00905"/>
    </source>
</evidence>
<keyword evidence="6" id="KW-0328">Glycosyltransferase</keyword>
<dbReference type="HOGENOM" id="CLU_006354_7_3_7"/>
<dbReference type="SUPFAM" id="SSF53955">
    <property type="entry name" value="Lysozyme-like"/>
    <property type="match status" value="1"/>
</dbReference>
<dbReference type="GO" id="GO:0009252">
    <property type="term" value="P:peptidoglycan biosynthetic process"/>
    <property type="evidence" value="ECO:0007669"/>
    <property type="project" value="TreeGrafter"/>
</dbReference>
<dbReference type="EC" id="2.4.99.28" evidence="10"/>
<dbReference type="AlphaFoldDB" id="W4LC02"/>
<evidence type="ECO:0000259" key="14">
    <source>
        <dbReference type="Pfam" id="PF00912"/>
    </source>
</evidence>
<feature type="domain" description="Penicillin-binding protein transpeptidase" evidence="13">
    <location>
        <begin position="324"/>
        <end position="551"/>
    </location>
</feature>
<evidence type="ECO:0000256" key="10">
    <source>
        <dbReference type="ARBA" id="ARBA00044770"/>
    </source>
</evidence>
<organism evidence="15 16">
    <name type="scientific">Entotheonella factor</name>
    <dbReference type="NCBI Taxonomy" id="1429438"/>
    <lineage>
        <taxon>Bacteria</taxon>
        <taxon>Pseudomonadati</taxon>
        <taxon>Nitrospinota/Tectimicrobiota group</taxon>
        <taxon>Candidatus Tectimicrobiota</taxon>
        <taxon>Candidatus Entotheonellia</taxon>
        <taxon>Candidatus Entotheonellales</taxon>
        <taxon>Candidatus Entotheonellaceae</taxon>
        <taxon>Candidatus Entotheonella</taxon>
    </lineage>
</organism>
<dbReference type="InterPro" id="IPR050396">
    <property type="entry name" value="Glycosyltr_51/Transpeptidase"/>
</dbReference>
<dbReference type="InterPro" id="IPR001460">
    <property type="entry name" value="PCN-bd_Tpept"/>
</dbReference>
<reference evidence="15 16" key="1">
    <citation type="journal article" date="2014" name="Nature">
        <title>An environmental bacterial taxon with a large and distinct metabolic repertoire.</title>
        <authorList>
            <person name="Wilson M.C."/>
            <person name="Mori T."/>
            <person name="Ruckert C."/>
            <person name="Uria A.R."/>
            <person name="Helf M.J."/>
            <person name="Takada K."/>
            <person name="Gernert C."/>
            <person name="Steffens U.A."/>
            <person name="Heycke N."/>
            <person name="Schmitt S."/>
            <person name="Rinke C."/>
            <person name="Helfrich E.J."/>
            <person name="Brachmann A.O."/>
            <person name="Gurgui C."/>
            <person name="Wakimoto T."/>
            <person name="Kracht M."/>
            <person name="Crusemann M."/>
            <person name="Hentschel U."/>
            <person name="Abe I."/>
            <person name="Matsunaga S."/>
            <person name="Kalinowski J."/>
            <person name="Takeyama H."/>
            <person name="Piel J."/>
        </authorList>
    </citation>
    <scope>NUCLEOTIDE SEQUENCE [LARGE SCALE GENOMIC DNA]</scope>
    <source>
        <strain evidence="16">TSY1</strain>
    </source>
</reference>
<evidence type="ECO:0000313" key="16">
    <source>
        <dbReference type="Proteomes" id="UP000019141"/>
    </source>
</evidence>
<dbReference type="PANTHER" id="PTHR32282:SF15">
    <property type="entry name" value="PENICILLIN-BINDING PROTEIN 1C"/>
    <property type="match status" value="1"/>
</dbReference>
<dbReference type="PATRIC" id="fig|1429438.4.peg.5773"/>
<evidence type="ECO:0000313" key="15">
    <source>
        <dbReference type="EMBL" id="ETW95517.1"/>
    </source>
</evidence>
<dbReference type="GO" id="GO:0030288">
    <property type="term" value="C:outer membrane-bounded periplasmic space"/>
    <property type="evidence" value="ECO:0007669"/>
    <property type="project" value="TreeGrafter"/>
</dbReference>
<feature type="domain" description="Glycosyl transferase family 51" evidence="14">
    <location>
        <begin position="75"/>
        <end position="233"/>
    </location>
</feature>
<dbReference type="InterPro" id="IPR012338">
    <property type="entry name" value="Beta-lactam/transpept-like"/>
</dbReference>
<dbReference type="SUPFAM" id="SSF56601">
    <property type="entry name" value="beta-lactamase/transpeptidase-like"/>
    <property type="match status" value="1"/>
</dbReference>
<dbReference type="GO" id="GO:0004180">
    <property type="term" value="F:carboxypeptidase activity"/>
    <property type="evidence" value="ECO:0007669"/>
    <property type="project" value="UniProtKB-KW"/>
</dbReference>
<dbReference type="PANTHER" id="PTHR32282">
    <property type="entry name" value="BINDING PROTEIN TRANSPEPTIDASE, PUTATIVE-RELATED"/>
    <property type="match status" value="1"/>
</dbReference>
<keyword evidence="16" id="KW-1185">Reference proteome</keyword>
<evidence type="ECO:0000256" key="7">
    <source>
        <dbReference type="ARBA" id="ARBA00022679"/>
    </source>
</evidence>
<evidence type="ECO:0000256" key="4">
    <source>
        <dbReference type="ARBA" id="ARBA00022645"/>
    </source>
</evidence>
<evidence type="ECO:0000256" key="9">
    <source>
        <dbReference type="ARBA" id="ARBA00023268"/>
    </source>
</evidence>
<evidence type="ECO:0000256" key="5">
    <source>
        <dbReference type="ARBA" id="ARBA00022670"/>
    </source>
</evidence>
<dbReference type="EMBL" id="AZHW01000907">
    <property type="protein sequence ID" value="ETW95517.1"/>
    <property type="molecule type" value="Genomic_DNA"/>
</dbReference>
<feature type="transmembrane region" description="Helical" evidence="12">
    <location>
        <begin position="21"/>
        <end position="41"/>
    </location>
</feature>
<evidence type="ECO:0000256" key="2">
    <source>
        <dbReference type="ARBA" id="ARBA00007090"/>
    </source>
</evidence>
<comment type="catalytic activity">
    <reaction evidence="11">
        <text>[GlcNAc-(1-&gt;4)-Mur2Ac(oyl-L-Ala-gamma-D-Glu-L-Lys-D-Ala-D-Ala)](n)-di-trans,octa-cis-undecaprenyl diphosphate + beta-D-GlcNAc-(1-&gt;4)-Mur2Ac(oyl-L-Ala-gamma-D-Glu-L-Lys-D-Ala-D-Ala)-di-trans,octa-cis-undecaprenyl diphosphate = [GlcNAc-(1-&gt;4)-Mur2Ac(oyl-L-Ala-gamma-D-Glu-L-Lys-D-Ala-D-Ala)](n+1)-di-trans,octa-cis-undecaprenyl diphosphate + di-trans,octa-cis-undecaprenyl diphosphate + H(+)</text>
        <dbReference type="Rhea" id="RHEA:23708"/>
        <dbReference type="Rhea" id="RHEA-COMP:9602"/>
        <dbReference type="Rhea" id="RHEA-COMP:9603"/>
        <dbReference type="ChEBI" id="CHEBI:15378"/>
        <dbReference type="ChEBI" id="CHEBI:58405"/>
        <dbReference type="ChEBI" id="CHEBI:60033"/>
        <dbReference type="ChEBI" id="CHEBI:78435"/>
        <dbReference type="EC" id="2.4.99.28"/>
    </reaction>
</comment>
<dbReference type="InterPro" id="IPR001264">
    <property type="entry name" value="Glyco_trans_51"/>
</dbReference>
<dbReference type="GO" id="GO:0008955">
    <property type="term" value="F:peptidoglycan glycosyltransferase activity"/>
    <property type="evidence" value="ECO:0007669"/>
    <property type="project" value="UniProtKB-EC"/>
</dbReference>
<keyword evidence="7" id="KW-0808">Transferase</keyword>
<dbReference type="Proteomes" id="UP000019141">
    <property type="component" value="Unassembled WGS sequence"/>
</dbReference>
<evidence type="ECO:0000256" key="11">
    <source>
        <dbReference type="ARBA" id="ARBA00049902"/>
    </source>
</evidence>
<keyword evidence="12" id="KW-0472">Membrane</keyword>
<keyword evidence="5" id="KW-0645">Protease</keyword>
<comment type="similarity">
    <text evidence="3">In the N-terminal section; belongs to the glycosyltransferase 51 family.</text>
</comment>
<evidence type="ECO:0000256" key="8">
    <source>
        <dbReference type="ARBA" id="ARBA00022801"/>
    </source>
</evidence>
<dbReference type="Pfam" id="PF00905">
    <property type="entry name" value="Transpeptidase"/>
    <property type="match status" value="1"/>
</dbReference>
<dbReference type="InterPro" id="IPR023346">
    <property type="entry name" value="Lysozyme-like_dom_sf"/>
</dbReference>
<keyword evidence="12" id="KW-1133">Transmembrane helix</keyword>
<comment type="similarity">
    <text evidence="2">In the C-terminal section; belongs to the transpeptidase family.</text>
</comment>
<dbReference type="Gene3D" id="3.40.710.10">
    <property type="entry name" value="DD-peptidase/beta-lactamase superfamily"/>
    <property type="match status" value="1"/>
</dbReference>
<dbReference type="InterPro" id="IPR036950">
    <property type="entry name" value="PBP_transglycosylase"/>
</dbReference>
<evidence type="ECO:0000256" key="1">
    <source>
        <dbReference type="ARBA" id="ARBA00004752"/>
    </source>
</evidence>
<keyword evidence="4" id="KW-0121">Carboxypeptidase</keyword>
<evidence type="ECO:0000256" key="3">
    <source>
        <dbReference type="ARBA" id="ARBA00007739"/>
    </source>
</evidence>
<accession>W4LC02</accession>